<evidence type="ECO:0000313" key="15">
    <source>
        <dbReference type="Proteomes" id="UP000037735"/>
    </source>
</evidence>
<dbReference type="Proteomes" id="UP000839912">
    <property type="component" value="Unassembled WGS sequence"/>
</dbReference>
<reference evidence="14 18" key="3">
    <citation type="submission" date="2018-03" db="EMBL/GenBank/DDBJ databases">
        <title>Non-Typhoidal Salmonella genome sequencing and assembly.</title>
        <authorList>
            <person name="Matchawe C."/>
        </authorList>
    </citation>
    <scope>NUCLEOTIDE SEQUENCE [LARGE SCALE GENOMIC DNA]</scope>
    <source>
        <strain evidence="14 18">20dea</strain>
    </source>
</reference>
<dbReference type="EMBL" id="DAAFOY010000114">
    <property type="protein sequence ID" value="HAB0916073.1"/>
    <property type="molecule type" value="Genomic_DNA"/>
</dbReference>
<dbReference type="Proteomes" id="UP000885269">
    <property type="component" value="Unassembled WGS sequence"/>
</dbReference>
<dbReference type="EMBL" id="RSSM01000001">
    <property type="protein sequence ID" value="MIS07193.1"/>
    <property type="molecule type" value="Genomic_DNA"/>
</dbReference>
<reference evidence="11 16" key="4">
    <citation type="submission" date="2018-06" db="EMBL/GenBank/DDBJ databases">
        <authorList>
            <consortium name="GenomeTrakr network: Whole genome sequencing for foodborne pathogen traceback"/>
        </authorList>
    </citation>
    <scope>NUCLEOTIDE SEQUENCE [LARGE SCALE GENOMIC DNA]</scope>
    <source>
        <strain evidence="11 16">15MN00229</strain>
        <strain evidence="10 17">ARIM-SE2047-05</strain>
    </source>
</reference>
<evidence type="ECO:0000313" key="10">
    <source>
        <dbReference type="EMBL" id="MIR93363.1"/>
    </source>
</evidence>
<dbReference type="EMBL" id="LIHI01000003">
    <property type="protein sequence ID" value="KOX84162.1"/>
    <property type="molecule type" value="Genomic_DNA"/>
</dbReference>
<comment type="caution">
    <text evidence="9">The sequence shown here is derived from an EMBL/GenBank/DDBJ whole genome shotgun (WGS) entry which is preliminary data.</text>
</comment>
<evidence type="ECO:0000313" key="17">
    <source>
        <dbReference type="Proteomes" id="UP000278953"/>
    </source>
</evidence>
<dbReference type="EMBL" id="AAHQHJ010000072">
    <property type="protein sequence ID" value="EBZ1786995.1"/>
    <property type="molecule type" value="Genomic_DNA"/>
</dbReference>
<evidence type="ECO:0000313" key="5">
    <source>
        <dbReference type="EMBL" id="ECZ9357166.1"/>
    </source>
</evidence>
<evidence type="ECO:0000259" key="1">
    <source>
        <dbReference type="Pfam" id="PF07007"/>
    </source>
</evidence>
<evidence type="ECO:0000313" key="7">
    <source>
        <dbReference type="EMBL" id="EDI2530654.1"/>
    </source>
</evidence>
<dbReference type="EMBL" id="AAHDJF010000079">
    <property type="protein sequence ID" value="EBU8211721.1"/>
    <property type="molecule type" value="Genomic_DNA"/>
</dbReference>
<evidence type="ECO:0000313" key="18">
    <source>
        <dbReference type="Proteomes" id="UP000297537"/>
    </source>
</evidence>
<dbReference type="EMBL" id="AAHYCB010000001">
    <property type="protein sequence ID" value="ECB5910940.1"/>
    <property type="molecule type" value="Genomic_DNA"/>
</dbReference>
<dbReference type="EMBL" id="AAMKIN010000001">
    <property type="protein sequence ID" value="EDI2530654.1"/>
    <property type="molecule type" value="Genomic_DNA"/>
</dbReference>
<reference evidence="8" key="2">
    <citation type="journal article" date="2018" name="Genome Biol.">
        <title>SKESA: strategic k-mer extension for scrupulous assemblies.</title>
        <authorList>
            <person name="Souvorov A."/>
            <person name="Agarwala R."/>
            <person name="Lipman D.J."/>
        </authorList>
    </citation>
    <scope>NUCLEOTIDE SEQUENCE</scope>
    <source>
        <strain evidence="8">Salmonella enterica</strain>
    </source>
</reference>
<dbReference type="Proteomes" id="UP000885292">
    <property type="component" value="Unassembled WGS sequence"/>
</dbReference>
<dbReference type="Proteomes" id="UP000268418">
    <property type="component" value="Unassembled WGS sequence"/>
</dbReference>
<dbReference type="Proteomes" id="UP000839635">
    <property type="component" value="Unassembled WGS sequence"/>
</dbReference>
<dbReference type="Proteomes" id="UP000839913">
    <property type="component" value="Unassembled WGS sequence"/>
</dbReference>
<dbReference type="InterPro" id="IPR009739">
    <property type="entry name" value="LprI-like_N"/>
</dbReference>
<dbReference type="EMBL" id="RUPV01000035">
    <property type="protein sequence ID" value="MKZ75220.1"/>
    <property type="molecule type" value="Genomic_DNA"/>
</dbReference>
<dbReference type="Proteomes" id="UP000839657">
    <property type="component" value="Unassembled WGS sequence"/>
</dbReference>
<evidence type="ECO:0000313" key="8">
    <source>
        <dbReference type="EMBL" id="HAB0916073.1"/>
    </source>
</evidence>
<evidence type="ECO:0000313" key="12">
    <source>
        <dbReference type="EMBL" id="MJE25366.1"/>
    </source>
</evidence>
<reference evidence="8" key="7">
    <citation type="submission" date="2019-10" db="EMBL/GenBank/DDBJ databases">
        <authorList>
            <consortium name="NCBI Pathogen Detection Project"/>
        </authorList>
    </citation>
    <scope>NUCLEOTIDE SEQUENCE</scope>
    <source>
        <strain evidence="8">Salmonella enterica</strain>
    </source>
</reference>
<evidence type="ECO:0000313" key="3">
    <source>
        <dbReference type="EMBL" id="EBZ1786995.1"/>
    </source>
</evidence>
<reference evidence="5" key="5">
    <citation type="submission" date="2018-07" db="EMBL/GenBank/DDBJ databases">
        <authorList>
            <person name="Ashton P.M."/>
            <person name="Dallman T."/>
            <person name="Nair S."/>
            <person name="De Pinna E."/>
            <person name="Peters T."/>
            <person name="Grant K."/>
        </authorList>
    </citation>
    <scope>NUCLEOTIDE SEQUENCE [LARGE SCALE GENOMIC DNA]</scope>
    <source>
        <strain evidence="5">101434</strain>
        <strain evidence="12">149315</strain>
        <strain evidence="6">189235</strain>
        <strain evidence="2">484130</strain>
        <strain evidence="13">572516</strain>
        <strain evidence="3">612542</strain>
        <strain evidence="4">684742</strain>
    </source>
</reference>
<dbReference type="AlphaFoldDB" id="A0A1V9ALT0"/>
<evidence type="ECO:0000313" key="16">
    <source>
        <dbReference type="Proteomes" id="UP000268418"/>
    </source>
</evidence>
<evidence type="ECO:0000313" key="9">
    <source>
        <dbReference type="EMBL" id="KOX84162.1"/>
    </source>
</evidence>
<dbReference type="Proteomes" id="UP000037735">
    <property type="component" value="Unassembled WGS sequence"/>
</dbReference>
<reference evidence="9 15" key="1">
    <citation type="submission" date="2015-08" db="EMBL/GenBank/DDBJ databases">
        <title>Draft genome sequence of a Salmonella Enteritidis strain from day-old chicks.</title>
        <authorList>
            <person name="Clemente L."/>
            <person name="Jones-Dias D."/>
            <person name="Egas C."/>
            <person name="Fookes M."/>
            <person name="Thomson N.R."/>
            <person name="Manageiro V."/>
            <person name="Canica M."/>
        </authorList>
    </citation>
    <scope>NUCLEOTIDE SEQUENCE [LARGE SCALE GENOMIC DNA]</scope>
    <source>
        <strain evidence="9 15">LV60</strain>
    </source>
</reference>
<gene>
    <name evidence="5" type="ORF">A3V28_03200</name>
    <name evidence="9" type="ORF">ABA47_1911</name>
    <name evidence="11" type="ORF">ACT96_06815</name>
    <name evidence="10" type="ORF">AGN17_06780</name>
    <name evidence="6" type="ORF">BZ881_20640</name>
    <name evidence="14" type="ORF">C9F08_12765</name>
    <name evidence="7" type="ORF">CBQ45_06555</name>
    <name evidence="13" type="ORF">D4E56_23635</name>
    <name evidence="3" type="ORF">D8S08_24260</name>
    <name evidence="12" type="ORF">DLM07_23350</name>
    <name evidence="2" type="ORF">DLQ89_22985</name>
    <name evidence="4" type="ORF">EZX35_03840</name>
    <name evidence="8" type="ORF">GBZ07_22165</name>
</gene>
<evidence type="ECO:0000313" key="14">
    <source>
        <dbReference type="EMBL" id="TGC94798.1"/>
    </source>
</evidence>
<dbReference type="OMA" id="SKNNCES"/>
<dbReference type="Gene3D" id="1.20.1270.180">
    <property type="match status" value="1"/>
</dbReference>
<dbReference type="EMBL" id="RSSB01000001">
    <property type="protein sequence ID" value="MIR93363.1"/>
    <property type="molecule type" value="Genomic_DNA"/>
</dbReference>
<protein>
    <submittedName>
        <fullName evidence="2">DUF1311 domain-containing protein</fullName>
    </submittedName>
</protein>
<dbReference type="Pfam" id="PF07007">
    <property type="entry name" value="LprI"/>
    <property type="match status" value="1"/>
</dbReference>
<evidence type="ECO:0000313" key="4">
    <source>
        <dbReference type="EMBL" id="ECB5910940.1"/>
    </source>
</evidence>
<reference evidence="7" key="6">
    <citation type="submission" date="2019-10" db="EMBL/GenBank/DDBJ databases">
        <authorList>
            <consortium name="PulseNet: The National Subtyping Network for Foodborne Disease Surveillance"/>
            <person name="Tarr C.L."/>
            <person name="Trees E."/>
            <person name="Katz L.S."/>
            <person name="Carleton-Romer H.A."/>
            <person name="Stroika S."/>
            <person name="Kucerova Z."/>
            <person name="Roache K.F."/>
            <person name="Sabol A.L."/>
            <person name="Besser J."/>
            <person name="Gerner-Smidt P."/>
        </authorList>
    </citation>
    <scope>NUCLEOTIDE SEQUENCE [LARGE SCALE GENOMIC DNA]</scope>
    <source>
        <strain evidence="7">PNUSAS013738</strain>
    </source>
</reference>
<evidence type="ECO:0000313" key="6">
    <source>
        <dbReference type="EMBL" id="EDF2958788.1"/>
    </source>
</evidence>
<feature type="domain" description="Lysozyme inhibitor LprI-like N-terminal" evidence="1">
    <location>
        <begin position="39"/>
        <end position="139"/>
    </location>
</feature>
<sequence length="152" mass="17501">MISIARIFIILATLIFSFSSIHSTYANNVYYPSKNNCESGEEAELVDCLRNEVLESTITLRKAEENIRLRINKWSEVKNAALDDAIPIALYRLDKSNQEFIRYRLAQCSFAESWGNGVGSFTRIYFCMAELNKQRAEQLMHADIPNYTEDTK</sequence>
<dbReference type="EMBL" id="RTCG01000085">
    <property type="protein sequence ID" value="MJE25366.1"/>
    <property type="molecule type" value="Genomic_DNA"/>
</dbReference>
<dbReference type="EMBL" id="AALIIV010000002">
    <property type="protein sequence ID" value="ECZ9357166.1"/>
    <property type="molecule type" value="Genomic_DNA"/>
</dbReference>
<evidence type="ECO:0000313" key="2">
    <source>
        <dbReference type="EMBL" id="EBU8211721.1"/>
    </source>
</evidence>
<organism evidence="9 15">
    <name type="scientific">Salmonella enteritidis</name>
    <dbReference type="NCBI Taxonomy" id="149539"/>
    <lineage>
        <taxon>Bacteria</taxon>
        <taxon>Pseudomonadati</taxon>
        <taxon>Pseudomonadota</taxon>
        <taxon>Gammaproteobacteria</taxon>
        <taxon>Enterobacterales</taxon>
        <taxon>Enterobacteriaceae</taxon>
        <taxon>Salmonella</taxon>
    </lineage>
</organism>
<evidence type="ECO:0000313" key="11">
    <source>
        <dbReference type="EMBL" id="MIS07193.1"/>
    </source>
</evidence>
<dbReference type="Proteomes" id="UP000297537">
    <property type="component" value="Unassembled WGS sequence"/>
</dbReference>
<dbReference type="EMBL" id="AAMAIN010000029">
    <property type="protein sequence ID" value="EDF2958788.1"/>
    <property type="molecule type" value="Genomic_DNA"/>
</dbReference>
<dbReference type="EMBL" id="PYKJ01000274">
    <property type="protein sequence ID" value="TGC94798.1"/>
    <property type="molecule type" value="Genomic_DNA"/>
</dbReference>
<dbReference type="RefSeq" id="WP_000623373.1">
    <property type="nucleotide sequence ID" value="NZ_CATNUL010000001.1"/>
</dbReference>
<accession>A0A1V9ALT0</accession>
<proteinExistence type="predicted"/>
<dbReference type="Proteomes" id="UP000278953">
    <property type="component" value="Unassembled WGS sequence"/>
</dbReference>
<dbReference type="Proteomes" id="UP000839910">
    <property type="component" value="Unassembled WGS sequence"/>
</dbReference>
<name>A0A1V9ALT0_SALEN</name>
<dbReference type="Proteomes" id="UP000839685">
    <property type="component" value="Unassembled WGS sequence"/>
</dbReference>
<evidence type="ECO:0000313" key="13">
    <source>
        <dbReference type="EMBL" id="MKZ75220.1"/>
    </source>
</evidence>